<sequence>MEFRQFDQHDWVATLAKWMAEAESGDLFPNEVQQRLAWIEGTLTTGADQSPKQLAYGVFAPRSQIAIATCELVLTDRGALAERWLKMLKVTLSPEIELAVQAEDMEATNIAVNAYKAAVLGSFSERLTHDADTLKLYGRNDELLRFLMVLMITISQDPSLKLSATREGRWLVIKSLE</sequence>
<dbReference type="EMBL" id="MT143703">
    <property type="protein sequence ID" value="QJB00935.1"/>
    <property type="molecule type" value="Genomic_DNA"/>
</dbReference>
<reference evidence="1" key="1">
    <citation type="submission" date="2020-03" db="EMBL/GenBank/DDBJ databases">
        <title>The deep terrestrial virosphere.</title>
        <authorList>
            <person name="Holmfeldt K."/>
            <person name="Nilsson E."/>
            <person name="Simone D."/>
            <person name="Lopez-Fernandez M."/>
            <person name="Wu X."/>
            <person name="de Brujin I."/>
            <person name="Lundin D."/>
            <person name="Andersson A."/>
            <person name="Bertilsson S."/>
            <person name="Dopson M."/>
        </authorList>
    </citation>
    <scope>NUCLEOTIDE SEQUENCE</scope>
    <source>
        <strain evidence="1">MM171A00156</strain>
        <strain evidence="2">MM171B00154</strain>
    </source>
</reference>
<evidence type="ECO:0000313" key="1">
    <source>
        <dbReference type="EMBL" id="QJB00935.1"/>
    </source>
</evidence>
<gene>
    <name evidence="1" type="ORF">MM171A00156_0029</name>
    <name evidence="2" type="ORF">MM171B00154_0069</name>
</gene>
<evidence type="ECO:0000313" key="2">
    <source>
        <dbReference type="EMBL" id="QJB04958.1"/>
    </source>
</evidence>
<accession>A0A6M3M5E5</accession>
<organism evidence="1">
    <name type="scientific">viral metagenome</name>
    <dbReference type="NCBI Taxonomy" id="1070528"/>
    <lineage>
        <taxon>unclassified sequences</taxon>
        <taxon>metagenomes</taxon>
        <taxon>organismal metagenomes</taxon>
    </lineage>
</organism>
<proteinExistence type="predicted"/>
<dbReference type="EMBL" id="MT143892">
    <property type="protein sequence ID" value="QJB04958.1"/>
    <property type="molecule type" value="Genomic_DNA"/>
</dbReference>
<protein>
    <submittedName>
        <fullName evidence="1">Uncharacterized protein</fullName>
    </submittedName>
</protein>
<dbReference type="AlphaFoldDB" id="A0A6M3M5E5"/>
<name>A0A6M3M5E5_9ZZZZ</name>